<evidence type="ECO:0000313" key="2">
    <source>
        <dbReference type="Proteomes" id="UP001454036"/>
    </source>
</evidence>
<dbReference type="EMBL" id="BAABME010000490">
    <property type="protein sequence ID" value="GAA0143217.1"/>
    <property type="molecule type" value="Genomic_DNA"/>
</dbReference>
<dbReference type="AlphaFoldDB" id="A0AAV3NZN2"/>
<sequence length="122" mass="13446">MRINGFGSCMCVATDLDNGGGDLICLIVVDSVGVGWMVCGDYGLWKRNVSVVHSLLPESLPIVALPVLLKVYRFNEDCGITNTLVLIDLLQQTGPKKHKYCQPSAMILYIDERIHLRLGKKA</sequence>
<dbReference type="Proteomes" id="UP001454036">
    <property type="component" value="Unassembled WGS sequence"/>
</dbReference>
<reference evidence="1 2" key="1">
    <citation type="submission" date="2024-01" db="EMBL/GenBank/DDBJ databases">
        <title>The complete chloroplast genome sequence of Lithospermum erythrorhizon: insights into the phylogenetic relationship among Boraginaceae species and the maternal lineages of purple gromwells.</title>
        <authorList>
            <person name="Okada T."/>
            <person name="Watanabe K."/>
        </authorList>
    </citation>
    <scope>NUCLEOTIDE SEQUENCE [LARGE SCALE GENOMIC DNA]</scope>
</reference>
<accession>A0AAV3NZN2</accession>
<organism evidence="1 2">
    <name type="scientific">Lithospermum erythrorhizon</name>
    <name type="common">Purple gromwell</name>
    <name type="synonym">Lithospermum officinale var. erythrorhizon</name>
    <dbReference type="NCBI Taxonomy" id="34254"/>
    <lineage>
        <taxon>Eukaryota</taxon>
        <taxon>Viridiplantae</taxon>
        <taxon>Streptophyta</taxon>
        <taxon>Embryophyta</taxon>
        <taxon>Tracheophyta</taxon>
        <taxon>Spermatophyta</taxon>
        <taxon>Magnoliopsida</taxon>
        <taxon>eudicotyledons</taxon>
        <taxon>Gunneridae</taxon>
        <taxon>Pentapetalae</taxon>
        <taxon>asterids</taxon>
        <taxon>lamiids</taxon>
        <taxon>Boraginales</taxon>
        <taxon>Boraginaceae</taxon>
        <taxon>Boraginoideae</taxon>
        <taxon>Lithospermeae</taxon>
        <taxon>Lithospermum</taxon>
    </lineage>
</organism>
<comment type="caution">
    <text evidence="1">The sequence shown here is derived from an EMBL/GenBank/DDBJ whole genome shotgun (WGS) entry which is preliminary data.</text>
</comment>
<proteinExistence type="predicted"/>
<evidence type="ECO:0000313" key="1">
    <source>
        <dbReference type="EMBL" id="GAA0143217.1"/>
    </source>
</evidence>
<keyword evidence="2" id="KW-1185">Reference proteome</keyword>
<gene>
    <name evidence="1" type="ORF">LIER_03955</name>
</gene>
<name>A0AAV3NZN2_LITER</name>
<protein>
    <submittedName>
        <fullName evidence="1">Uncharacterized protein</fullName>
    </submittedName>
</protein>